<dbReference type="EnsemblMetazoa" id="CapteT167007">
    <property type="protein sequence ID" value="CapteP167007"/>
    <property type="gene ID" value="CapteG167007"/>
</dbReference>
<dbReference type="OMA" id="CFKMIGG"/>
<reference evidence="7" key="1">
    <citation type="submission" date="2012-12" db="EMBL/GenBank/DDBJ databases">
        <authorList>
            <person name="Hellsten U."/>
            <person name="Grimwood J."/>
            <person name="Chapman J.A."/>
            <person name="Shapiro H."/>
            <person name="Aerts A."/>
            <person name="Otillar R.P."/>
            <person name="Terry A.Y."/>
            <person name="Boore J.L."/>
            <person name="Simakov O."/>
            <person name="Marletaz F."/>
            <person name="Cho S.-J."/>
            <person name="Edsinger-Gonzales E."/>
            <person name="Havlak P."/>
            <person name="Kuo D.-H."/>
            <person name="Larsson T."/>
            <person name="Lv J."/>
            <person name="Arendt D."/>
            <person name="Savage R."/>
            <person name="Osoegawa K."/>
            <person name="de Jong P."/>
            <person name="Lindberg D.R."/>
            <person name="Seaver E.C."/>
            <person name="Weisblat D.A."/>
            <person name="Putnam N.H."/>
            <person name="Grigoriev I.V."/>
            <person name="Rokhsar D.S."/>
        </authorList>
    </citation>
    <scope>NUCLEOTIDE SEQUENCE</scope>
    <source>
        <strain evidence="7">I ESC-2004</strain>
    </source>
</reference>
<evidence type="ECO:0008006" key="8">
    <source>
        <dbReference type="Google" id="ProtNLM"/>
    </source>
</evidence>
<dbReference type="OrthoDB" id="29646at2759"/>
<evidence type="ECO:0000313" key="6">
    <source>
        <dbReference type="EnsemblMetazoa" id="CapteP167007"/>
    </source>
</evidence>
<sequence>MASQEAKNKSGMSQEQIIQGFNDLRNQQKQLINKISELEMERKEHDLVMETLKDVEPDRKCFRMVGGVLVERSAKEVLPALKTHYESLGKVLETLNTQMVTKGREVNEYKEKHNLRIRGEDAEDQKKTDANTKASSSGVLVAGQAS</sequence>
<dbReference type="Pfam" id="PF01920">
    <property type="entry name" value="Prefoldin_2"/>
    <property type="match status" value="1"/>
</dbReference>
<gene>
    <name evidence="5" type="ORF">CAPTEDRAFT_167007</name>
</gene>
<evidence type="ECO:0000256" key="1">
    <source>
        <dbReference type="ARBA" id="ARBA00008045"/>
    </source>
</evidence>
<dbReference type="STRING" id="283909.R7V8S8"/>
<dbReference type="InterPro" id="IPR027235">
    <property type="entry name" value="PFD2"/>
</dbReference>
<keyword evidence="7" id="KW-1185">Reference proteome</keyword>
<evidence type="ECO:0000313" key="7">
    <source>
        <dbReference type="Proteomes" id="UP000014760"/>
    </source>
</evidence>
<evidence type="ECO:0000256" key="2">
    <source>
        <dbReference type="ARBA" id="ARBA00023186"/>
    </source>
</evidence>
<dbReference type="EMBL" id="AMQN01004662">
    <property type="status" value="NOT_ANNOTATED_CDS"/>
    <property type="molecule type" value="Genomic_DNA"/>
</dbReference>
<dbReference type="CDD" id="cd23163">
    <property type="entry name" value="Prefoldin_2"/>
    <property type="match status" value="1"/>
</dbReference>
<dbReference type="SUPFAM" id="SSF46579">
    <property type="entry name" value="Prefoldin"/>
    <property type="match status" value="1"/>
</dbReference>
<reference evidence="5 7" key="2">
    <citation type="journal article" date="2013" name="Nature">
        <title>Insights into bilaterian evolution from three spiralian genomes.</title>
        <authorList>
            <person name="Simakov O."/>
            <person name="Marletaz F."/>
            <person name="Cho S.J."/>
            <person name="Edsinger-Gonzales E."/>
            <person name="Havlak P."/>
            <person name="Hellsten U."/>
            <person name="Kuo D.H."/>
            <person name="Larsson T."/>
            <person name="Lv J."/>
            <person name="Arendt D."/>
            <person name="Savage R."/>
            <person name="Osoegawa K."/>
            <person name="de Jong P."/>
            <person name="Grimwood J."/>
            <person name="Chapman J.A."/>
            <person name="Shapiro H."/>
            <person name="Aerts A."/>
            <person name="Otillar R.P."/>
            <person name="Terry A.Y."/>
            <person name="Boore J.L."/>
            <person name="Grigoriev I.V."/>
            <person name="Lindberg D.R."/>
            <person name="Seaver E.C."/>
            <person name="Weisblat D.A."/>
            <person name="Putnam N.H."/>
            <person name="Rokhsar D.S."/>
        </authorList>
    </citation>
    <scope>NUCLEOTIDE SEQUENCE</scope>
    <source>
        <strain evidence="5 7">I ESC-2004</strain>
    </source>
</reference>
<dbReference type="HOGENOM" id="CLU_113004_0_0_1"/>
<dbReference type="EMBL" id="KB294122">
    <property type="protein sequence ID" value="ELU14974.1"/>
    <property type="molecule type" value="Genomic_DNA"/>
</dbReference>
<dbReference type="Proteomes" id="UP000014760">
    <property type="component" value="Unassembled WGS sequence"/>
</dbReference>
<dbReference type="GO" id="GO:0016272">
    <property type="term" value="C:prefoldin complex"/>
    <property type="evidence" value="ECO:0007669"/>
    <property type="project" value="InterPro"/>
</dbReference>
<evidence type="ECO:0000256" key="4">
    <source>
        <dbReference type="SAM" id="MobiDB-lite"/>
    </source>
</evidence>
<protein>
    <recommendedName>
        <fullName evidence="8">Prefoldin subunit 2</fullName>
    </recommendedName>
</protein>
<comment type="similarity">
    <text evidence="1">Belongs to the prefoldin subunit beta family.</text>
</comment>
<organism evidence="5">
    <name type="scientific">Capitella teleta</name>
    <name type="common">Polychaete worm</name>
    <dbReference type="NCBI Taxonomy" id="283909"/>
    <lineage>
        <taxon>Eukaryota</taxon>
        <taxon>Metazoa</taxon>
        <taxon>Spiralia</taxon>
        <taxon>Lophotrochozoa</taxon>
        <taxon>Annelida</taxon>
        <taxon>Polychaeta</taxon>
        <taxon>Sedentaria</taxon>
        <taxon>Scolecida</taxon>
        <taxon>Capitellidae</taxon>
        <taxon>Capitella</taxon>
    </lineage>
</organism>
<name>R7V8S8_CAPTE</name>
<dbReference type="GO" id="GO:0051082">
    <property type="term" value="F:unfolded protein binding"/>
    <property type="evidence" value="ECO:0007669"/>
    <property type="project" value="InterPro"/>
</dbReference>
<dbReference type="FunFam" id="1.10.287.370:FF:000002">
    <property type="entry name" value="Prefoldin subunit 2"/>
    <property type="match status" value="1"/>
</dbReference>
<dbReference type="FunCoup" id="R7V8S8">
    <property type="interactions" value="1349"/>
</dbReference>
<dbReference type="InterPro" id="IPR009053">
    <property type="entry name" value="Prefoldin"/>
</dbReference>
<dbReference type="InterPro" id="IPR002777">
    <property type="entry name" value="PFD_beta-like"/>
</dbReference>
<proteinExistence type="inferred from homology"/>
<evidence type="ECO:0000313" key="5">
    <source>
        <dbReference type="EMBL" id="ELU14974.1"/>
    </source>
</evidence>
<dbReference type="Gene3D" id="1.10.287.370">
    <property type="match status" value="1"/>
</dbReference>
<feature type="region of interest" description="Disordered" evidence="4">
    <location>
        <begin position="114"/>
        <end position="146"/>
    </location>
</feature>
<accession>R7V8S8</accession>
<keyword evidence="2" id="KW-0143">Chaperone</keyword>
<dbReference type="AlphaFoldDB" id="R7V8S8"/>
<dbReference type="PANTHER" id="PTHR13303">
    <property type="entry name" value="PREFOLDIN SUBUNIT 2"/>
    <property type="match status" value="1"/>
</dbReference>
<dbReference type="GO" id="GO:0006457">
    <property type="term" value="P:protein folding"/>
    <property type="evidence" value="ECO:0007669"/>
    <property type="project" value="InterPro"/>
</dbReference>
<comment type="function">
    <text evidence="3">Binds specifically to cytosolic chaperonin (c-CPN) and transfers target proteins to it. Binds to nascent polypeptide chain and promotes folding in an environment in which there are many competing pathways for nonnative proteins.</text>
</comment>
<reference evidence="6" key="3">
    <citation type="submission" date="2015-06" db="UniProtKB">
        <authorList>
            <consortium name="EnsemblMetazoa"/>
        </authorList>
    </citation>
    <scope>IDENTIFICATION</scope>
</reference>
<feature type="compositionally biased region" description="Basic and acidic residues" evidence="4">
    <location>
        <begin position="114"/>
        <end position="130"/>
    </location>
</feature>
<evidence type="ECO:0000256" key="3">
    <source>
        <dbReference type="ARBA" id="ARBA00024667"/>
    </source>
</evidence>